<name>A0A195C7N0_9HYME</name>
<feature type="signal peptide" evidence="2">
    <location>
        <begin position="1"/>
        <end position="19"/>
    </location>
</feature>
<dbReference type="InterPro" id="IPR001148">
    <property type="entry name" value="CA_dom"/>
</dbReference>
<evidence type="ECO:0000256" key="1">
    <source>
        <dbReference type="ARBA" id="ARBA00010718"/>
    </source>
</evidence>
<dbReference type="Proteomes" id="UP000078542">
    <property type="component" value="Unassembled WGS sequence"/>
</dbReference>
<dbReference type="PANTHER" id="PTHR18952:SF233">
    <property type="entry name" value="CARBONIC ANHYDRASE 14"/>
    <property type="match status" value="1"/>
</dbReference>
<dbReference type="SUPFAM" id="SSF51069">
    <property type="entry name" value="Carbonic anhydrase"/>
    <property type="match status" value="1"/>
</dbReference>
<dbReference type="GO" id="GO:0005737">
    <property type="term" value="C:cytoplasm"/>
    <property type="evidence" value="ECO:0007669"/>
    <property type="project" value="TreeGrafter"/>
</dbReference>
<protein>
    <submittedName>
        <fullName evidence="4">Carbonic anhydrase 13</fullName>
    </submittedName>
</protein>
<keyword evidence="5" id="KW-1185">Reference proteome</keyword>
<dbReference type="EMBL" id="KQ978231">
    <property type="protein sequence ID" value="KYM96171.1"/>
    <property type="molecule type" value="Genomic_DNA"/>
</dbReference>
<dbReference type="CDD" id="cd00326">
    <property type="entry name" value="alpha_CA"/>
    <property type="match status" value="1"/>
</dbReference>
<feature type="chain" id="PRO_5008269866" evidence="2">
    <location>
        <begin position="20"/>
        <end position="303"/>
    </location>
</feature>
<evidence type="ECO:0000259" key="3">
    <source>
        <dbReference type="PROSITE" id="PS51144"/>
    </source>
</evidence>
<keyword evidence="2" id="KW-0732">Signal</keyword>
<dbReference type="InterPro" id="IPR023561">
    <property type="entry name" value="Carbonic_anhydrase_a-class"/>
</dbReference>
<gene>
    <name evidence="4" type="ORF">ALC62_13222</name>
</gene>
<dbReference type="SMART" id="SM01057">
    <property type="entry name" value="Carb_anhydrase"/>
    <property type="match status" value="1"/>
</dbReference>
<dbReference type="Pfam" id="PF00194">
    <property type="entry name" value="Carb_anhydrase"/>
    <property type="match status" value="1"/>
</dbReference>
<dbReference type="GO" id="GO:0004089">
    <property type="term" value="F:carbonate dehydratase activity"/>
    <property type="evidence" value="ECO:0007669"/>
    <property type="project" value="InterPro"/>
</dbReference>
<evidence type="ECO:0000313" key="5">
    <source>
        <dbReference type="Proteomes" id="UP000078542"/>
    </source>
</evidence>
<feature type="domain" description="Alpha-carbonic anhydrase" evidence="3">
    <location>
        <begin position="12"/>
        <end position="271"/>
    </location>
</feature>
<dbReference type="PROSITE" id="PS51144">
    <property type="entry name" value="ALPHA_CA_2"/>
    <property type="match status" value="1"/>
</dbReference>
<dbReference type="AlphaFoldDB" id="A0A195C7N0"/>
<dbReference type="STRING" id="456900.A0A195C7N0"/>
<proteinExistence type="inferred from homology"/>
<dbReference type="PANTHER" id="PTHR18952">
    <property type="entry name" value="CARBONIC ANHYDRASE"/>
    <property type="match status" value="1"/>
</dbReference>
<reference evidence="4 5" key="1">
    <citation type="submission" date="2016-03" db="EMBL/GenBank/DDBJ databases">
        <title>Cyphomyrmex costatus WGS genome.</title>
        <authorList>
            <person name="Nygaard S."/>
            <person name="Hu H."/>
            <person name="Boomsma J."/>
            <person name="Zhang G."/>
        </authorList>
    </citation>
    <scope>NUCLEOTIDE SEQUENCE [LARGE SCALE GENOMIC DNA]</scope>
    <source>
        <strain evidence="4">MS0001</strain>
        <tissue evidence="4">Whole body</tissue>
    </source>
</reference>
<organism evidence="4 5">
    <name type="scientific">Cyphomyrmex costatus</name>
    <dbReference type="NCBI Taxonomy" id="456900"/>
    <lineage>
        <taxon>Eukaryota</taxon>
        <taxon>Metazoa</taxon>
        <taxon>Ecdysozoa</taxon>
        <taxon>Arthropoda</taxon>
        <taxon>Hexapoda</taxon>
        <taxon>Insecta</taxon>
        <taxon>Pterygota</taxon>
        <taxon>Neoptera</taxon>
        <taxon>Endopterygota</taxon>
        <taxon>Hymenoptera</taxon>
        <taxon>Apocrita</taxon>
        <taxon>Aculeata</taxon>
        <taxon>Formicoidea</taxon>
        <taxon>Formicidae</taxon>
        <taxon>Myrmicinae</taxon>
        <taxon>Cyphomyrmex</taxon>
    </lineage>
</organism>
<dbReference type="Gene3D" id="3.10.200.10">
    <property type="entry name" value="Alpha carbonic anhydrase"/>
    <property type="match status" value="1"/>
</dbReference>
<evidence type="ECO:0000256" key="2">
    <source>
        <dbReference type="SAM" id="SignalP"/>
    </source>
</evidence>
<sequence>MLILLNVTFLIIIYTYIDSHEHKKETVRFIQNLAHTDGKLRSPIDLNISYMNVVNLNPIQWVNYNVTPKKLKLSNTGYTVMLSATWREEEPYLYGGPFISSYVFSQLHFHWGKTDMDGSEHHVDGGSMPMELHAVHYKSDYGTQIAALRQHDGVTILVYLFQLQAAPNPLLDDIINTLPFIQAAHSSIRLIPFPIINIMRCFQRDYFVYWGSITMTNIRNSVLWLISREPLGISIDQIAEFRTLCDERKMPILTNRQPLQERGDRNVIHVCPSGSRYATLLPISRDGDNKYIHQDDVDNSDNR</sequence>
<evidence type="ECO:0000313" key="4">
    <source>
        <dbReference type="EMBL" id="KYM96171.1"/>
    </source>
</evidence>
<comment type="similarity">
    <text evidence="1">Belongs to the alpha-carbonic anhydrase family.</text>
</comment>
<accession>A0A195C7N0</accession>
<dbReference type="InterPro" id="IPR036398">
    <property type="entry name" value="CA_dom_sf"/>
</dbReference>
<dbReference type="GO" id="GO:0008270">
    <property type="term" value="F:zinc ion binding"/>
    <property type="evidence" value="ECO:0007669"/>
    <property type="project" value="InterPro"/>
</dbReference>